<protein>
    <submittedName>
        <fullName evidence="4">Nitrogen assimilation transcription factor-like protein</fullName>
    </submittedName>
</protein>
<dbReference type="GO" id="GO:0006351">
    <property type="term" value="P:DNA-templated transcription"/>
    <property type="evidence" value="ECO:0007669"/>
    <property type="project" value="InterPro"/>
</dbReference>
<dbReference type="InterPro" id="IPR053187">
    <property type="entry name" value="Notoamide_regulator"/>
</dbReference>
<keyword evidence="5" id="KW-1185">Reference proteome</keyword>
<reference evidence="5" key="1">
    <citation type="journal article" date="2014" name="Genome Announc.">
        <title>Genome sequence and annotation of Acremonium chrysogenum, producer of the beta-lactam antibiotic cephalosporin C.</title>
        <authorList>
            <person name="Terfehr D."/>
            <person name="Dahlmann T.A."/>
            <person name="Specht T."/>
            <person name="Zadra I."/>
            <person name="Kuernsteiner H."/>
            <person name="Kueck U."/>
        </authorList>
    </citation>
    <scope>NUCLEOTIDE SEQUENCE [LARGE SCALE GENOMIC DNA]</scope>
    <source>
        <strain evidence="5">ATCC 11550 / CBS 779.69 / DSM 880 / IAM 14645 / JCM 23072 / IMI 49137</strain>
    </source>
</reference>
<feature type="chain" id="PRO_5001815629" evidence="2">
    <location>
        <begin position="20"/>
        <end position="582"/>
    </location>
</feature>
<dbReference type="GO" id="GO:0008270">
    <property type="term" value="F:zinc ion binding"/>
    <property type="evidence" value="ECO:0007669"/>
    <property type="project" value="InterPro"/>
</dbReference>
<dbReference type="CDD" id="cd00067">
    <property type="entry name" value="GAL4"/>
    <property type="match status" value="1"/>
</dbReference>
<keyword evidence="1" id="KW-0539">Nucleus</keyword>
<name>A0A086THL9_HAPC1</name>
<dbReference type="Proteomes" id="UP000029964">
    <property type="component" value="Unassembled WGS sequence"/>
</dbReference>
<dbReference type="PANTHER" id="PTHR47256:SF1">
    <property type="entry name" value="ZN(II)2CYS6 TRANSCRIPTION FACTOR (EUROFUNG)"/>
    <property type="match status" value="1"/>
</dbReference>
<feature type="signal peptide" evidence="2">
    <location>
        <begin position="1"/>
        <end position="19"/>
    </location>
</feature>
<evidence type="ECO:0000259" key="3">
    <source>
        <dbReference type="Pfam" id="PF04082"/>
    </source>
</evidence>
<dbReference type="STRING" id="857340.A0A086THL9"/>
<dbReference type="InterPro" id="IPR007219">
    <property type="entry name" value="XnlR_reg_dom"/>
</dbReference>
<evidence type="ECO:0000256" key="2">
    <source>
        <dbReference type="SAM" id="SignalP"/>
    </source>
</evidence>
<evidence type="ECO:0000256" key="1">
    <source>
        <dbReference type="ARBA" id="ARBA00023242"/>
    </source>
</evidence>
<comment type="caution">
    <text evidence="4">The sequence shown here is derived from an EMBL/GenBank/DDBJ whole genome shotgun (WGS) entry which is preliminary data.</text>
</comment>
<organism evidence="4 5">
    <name type="scientific">Hapsidospora chrysogenum (strain ATCC 11550 / CBS 779.69 / DSM 880 / IAM 14645 / JCM 23072 / IMI 49137)</name>
    <name type="common">Acremonium chrysogenum</name>
    <dbReference type="NCBI Taxonomy" id="857340"/>
    <lineage>
        <taxon>Eukaryota</taxon>
        <taxon>Fungi</taxon>
        <taxon>Dikarya</taxon>
        <taxon>Ascomycota</taxon>
        <taxon>Pezizomycotina</taxon>
        <taxon>Sordariomycetes</taxon>
        <taxon>Hypocreomycetidae</taxon>
        <taxon>Hypocreales</taxon>
        <taxon>Bionectriaceae</taxon>
        <taxon>Hapsidospora</taxon>
    </lineage>
</organism>
<keyword evidence="2" id="KW-0732">Signal</keyword>
<dbReference type="CDD" id="cd12148">
    <property type="entry name" value="fungal_TF_MHR"/>
    <property type="match status" value="1"/>
</dbReference>
<dbReference type="EMBL" id="JPKY01000001">
    <property type="protein sequence ID" value="KFH48851.1"/>
    <property type="molecule type" value="Genomic_DNA"/>
</dbReference>
<dbReference type="GO" id="GO:0000981">
    <property type="term" value="F:DNA-binding transcription factor activity, RNA polymerase II-specific"/>
    <property type="evidence" value="ECO:0007669"/>
    <property type="project" value="InterPro"/>
</dbReference>
<dbReference type="AlphaFoldDB" id="A0A086THL9"/>
<dbReference type="InterPro" id="IPR001138">
    <property type="entry name" value="Zn2Cys6_DnaBD"/>
</dbReference>
<gene>
    <name evidence="4" type="ORF">ACRE_000220</name>
</gene>
<accession>A0A086THL9</accession>
<proteinExistence type="predicted"/>
<evidence type="ECO:0000313" key="5">
    <source>
        <dbReference type="Proteomes" id="UP000029964"/>
    </source>
</evidence>
<evidence type="ECO:0000313" key="4">
    <source>
        <dbReference type="EMBL" id="KFH48851.1"/>
    </source>
</evidence>
<dbReference type="OrthoDB" id="426882at2759"/>
<dbReference type="HOGENOM" id="CLU_007003_1_3_1"/>
<feature type="domain" description="Xylanolytic transcriptional activator regulatory" evidence="3">
    <location>
        <begin position="319"/>
        <end position="440"/>
    </location>
</feature>
<dbReference type="PANTHER" id="PTHR47256">
    <property type="entry name" value="ZN(II)2CYS6 TRANSCRIPTION FACTOR (EUROFUNG)-RELATED"/>
    <property type="match status" value="1"/>
</dbReference>
<sequence>MTSPPICCWSCWPSTPSAATSLLCDFVLHTPATTTTAFVSNYAYDYGAGSAYRAEPAPAARFLPAHRIVPGGPDRSGYIAAVVDLSCSRPCWHFPADFSSSDLEATGASYPSDPTDQSGCSGDRPRCMACIKFQAECHYTSATPTETRVQALKRKYDEARDETNCYRELYQYLHNSPESQGLEILRCIRLDTNPAAVLRQIQGGDLLRPPKSPVHETRLRYEFPYRSAMPLIIQRSNNAYLNSILYEAVTMDQQGRDQVLDQMKQVQEKHEVVDMAGRFSPAHLTPYHAAKYVDPLLSGAQAASWTSVISDDALFASLISAYLVHEYPTFPAFQKDIFLRAMIEGDSRFCSPLLVNIVLATGCHCHRGIPNRSKYWDSHNLAYRFLAEAKRLWELEMGKVSLVNAQAAVMLDIVYTFNALDSMGRTYLHQALSMGHEMGLFTSDVLVQDQMMSDARLFTAWCIHRWAVIQTFHYQEQPLMKGAPVVALPDPDEQSAWFGNIYLQYPLGQALSNTYHGHVFKAMCDLRVIINDLGHVSYGSYPTTITAEHYFIFRERLERWFSSLPTPLKPENIIWPGQFKLQ</sequence>
<dbReference type="GO" id="GO:0003677">
    <property type="term" value="F:DNA binding"/>
    <property type="evidence" value="ECO:0007669"/>
    <property type="project" value="InterPro"/>
</dbReference>
<dbReference type="Pfam" id="PF04082">
    <property type="entry name" value="Fungal_trans"/>
    <property type="match status" value="1"/>
</dbReference>